<dbReference type="AlphaFoldDB" id="A0A3B1D4C6"/>
<name>A0A3B1D4C6_9ZZZZ</name>
<dbReference type="EMBL" id="UOGG01000138">
    <property type="protein sequence ID" value="VAX31024.1"/>
    <property type="molecule type" value="Genomic_DNA"/>
</dbReference>
<organism evidence="2">
    <name type="scientific">hydrothermal vent metagenome</name>
    <dbReference type="NCBI Taxonomy" id="652676"/>
    <lineage>
        <taxon>unclassified sequences</taxon>
        <taxon>metagenomes</taxon>
        <taxon>ecological metagenomes</taxon>
    </lineage>
</organism>
<proteinExistence type="predicted"/>
<evidence type="ECO:0000313" key="2">
    <source>
        <dbReference type="EMBL" id="VAX31024.1"/>
    </source>
</evidence>
<gene>
    <name evidence="2" type="ORF">MNBD_NITROSPINAE05-251</name>
</gene>
<reference evidence="2" key="1">
    <citation type="submission" date="2018-06" db="EMBL/GenBank/DDBJ databases">
        <authorList>
            <person name="Zhirakovskaya E."/>
        </authorList>
    </citation>
    <scope>NUCLEOTIDE SEQUENCE</scope>
</reference>
<feature type="compositionally biased region" description="Basic and acidic residues" evidence="1">
    <location>
        <begin position="26"/>
        <end position="39"/>
    </location>
</feature>
<sequence length="57" mass="6504">MIDEIDYFPKRDKYKKKGAALDSEWDALKKTKADQDSARAKSSNKTGEKEKTGKKKP</sequence>
<accession>A0A3B1D4C6</accession>
<evidence type="ECO:0000256" key="1">
    <source>
        <dbReference type="SAM" id="MobiDB-lite"/>
    </source>
</evidence>
<feature type="region of interest" description="Disordered" evidence="1">
    <location>
        <begin position="25"/>
        <end position="57"/>
    </location>
</feature>
<protein>
    <submittedName>
        <fullName evidence="2">Uncharacterized protein</fullName>
    </submittedName>
</protein>